<proteinExistence type="predicted"/>
<evidence type="ECO:0000313" key="1">
    <source>
        <dbReference type="EMBL" id="EGV50810.1"/>
    </source>
</evidence>
<name>G2DEZ3_9GAMM</name>
<dbReference type="Proteomes" id="UP000004491">
    <property type="component" value="Unassembled WGS sequence"/>
</dbReference>
<dbReference type="AlphaFoldDB" id="G2DEZ3"/>
<reference evidence="1" key="1">
    <citation type="journal article" date="2011" name="ISME J.">
        <title>The endosymbionts of the deep-sea tubeworms Riftia pachyptila and Tevnia jerichonana share an identical physiology as revealed by proteogenomic analyses.</title>
        <authorList>
            <person name="Gardebrecht A."/>
            <person name="Markert S."/>
            <person name="Felbeck H."/>
            <person name="Thuermer A."/>
            <person name="Albrecht D."/>
            <person name="Wollherr A."/>
            <person name="Kabisch J."/>
            <person name="Lehmann R."/>
            <person name="Daniel R."/>
            <person name="Liesegang H."/>
            <person name="Hecker M."/>
            <person name="Sievert S.M."/>
            <person name="Schweder T."/>
        </authorList>
    </citation>
    <scope>NUCLEOTIDE SEQUENCE [LARGE SCALE GENOMIC DNA]</scope>
</reference>
<dbReference type="EMBL" id="AFOC01000062">
    <property type="protein sequence ID" value="EGV50810.1"/>
    <property type="molecule type" value="Genomic_DNA"/>
</dbReference>
<comment type="caution">
    <text evidence="1">The sequence shown here is derived from an EMBL/GenBank/DDBJ whole genome shotgun (WGS) entry which is preliminary data.</text>
</comment>
<organism evidence="1 2">
    <name type="scientific">endosymbiont of Riftia pachyptila</name>
    <name type="common">vent Ph05</name>
    <dbReference type="NCBI Taxonomy" id="1048808"/>
    <lineage>
        <taxon>Bacteria</taxon>
        <taxon>Pseudomonadati</taxon>
        <taxon>Pseudomonadota</taxon>
        <taxon>Gammaproteobacteria</taxon>
        <taxon>sulfur-oxidizing symbionts</taxon>
    </lineage>
</organism>
<gene>
    <name evidence="1" type="ORF">Rifp1Sym_ci00090</name>
</gene>
<evidence type="ECO:0000313" key="2">
    <source>
        <dbReference type="Proteomes" id="UP000004491"/>
    </source>
</evidence>
<keyword evidence="2" id="KW-1185">Reference proteome</keyword>
<evidence type="ECO:0008006" key="3">
    <source>
        <dbReference type="Google" id="ProtNLM"/>
    </source>
</evidence>
<accession>G2DEZ3</accession>
<protein>
    <recommendedName>
        <fullName evidence="3">General secretion pathway protein GspF</fullName>
    </recommendedName>
</protein>
<sequence>MGASMALQRARSAEEFVEWIKQAMFEVEDLRACYEYQMEELGRYPAFLDPLEEGVKGLYQLMVDGEYRFGREDLPFIEIANKHADDIPFNTLLRQINETHRKGIDVDAP</sequence>